<proteinExistence type="inferred from homology"/>
<dbReference type="RefSeq" id="WP_246373071.1">
    <property type="nucleotide sequence ID" value="NZ_JACIEN010000003.1"/>
</dbReference>
<dbReference type="SUPFAM" id="SSF144091">
    <property type="entry name" value="Rhomboid-like"/>
    <property type="match status" value="1"/>
</dbReference>
<comment type="similarity">
    <text evidence="2">Belongs to the peptidase S54 family.</text>
</comment>
<dbReference type="GO" id="GO:0016020">
    <property type="term" value="C:membrane"/>
    <property type="evidence" value="ECO:0007669"/>
    <property type="project" value="UniProtKB-SubCell"/>
</dbReference>
<feature type="transmembrane region" description="Helical" evidence="7">
    <location>
        <begin position="117"/>
        <end position="143"/>
    </location>
</feature>
<evidence type="ECO:0000256" key="4">
    <source>
        <dbReference type="ARBA" id="ARBA00022801"/>
    </source>
</evidence>
<gene>
    <name evidence="9" type="ORF">GGR16_002760</name>
</gene>
<feature type="transmembrane region" description="Helical" evidence="7">
    <location>
        <begin position="181"/>
        <end position="203"/>
    </location>
</feature>
<protein>
    <submittedName>
        <fullName evidence="9">Membrane associated rhomboid family serine protease</fullName>
    </submittedName>
</protein>
<dbReference type="InterPro" id="IPR050925">
    <property type="entry name" value="Rhomboid_protease_S54"/>
</dbReference>
<evidence type="ECO:0000256" key="3">
    <source>
        <dbReference type="ARBA" id="ARBA00022692"/>
    </source>
</evidence>
<keyword evidence="10" id="KW-1185">Reference proteome</keyword>
<dbReference type="GO" id="GO:0006508">
    <property type="term" value="P:proteolysis"/>
    <property type="evidence" value="ECO:0007669"/>
    <property type="project" value="UniProtKB-KW"/>
</dbReference>
<dbReference type="PANTHER" id="PTHR43731">
    <property type="entry name" value="RHOMBOID PROTEASE"/>
    <property type="match status" value="1"/>
</dbReference>
<keyword evidence="6 7" id="KW-0472">Membrane</keyword>
<dbReference type="AlphaFoldDB" id="A0A840C461"/>
<keyword evidence="9" id="KW-0645">Protease</keyword>
<comment type="subcellular location">
    <subcellularLocation>
        <location evidence="1">Membrane</location>
        <topology evidence="1">Multi-pass membrane protein</topology>
    </subcellularLocation>
</comment>
<feature type="domain" description="Peptidase S54 rhomboid" evidence="8">
    <location>
        <begin position="119"/>
        <end position="278"/>
    </location>
</feature>
<dbReference type="Gene3D" id="1.20.1540.10">
    <property type="entry name" value="Rhomboid-like"/>
    <property type="match status" value="1"/>
</dbReference>
<feature type="transmembrane region" description="Helical" evidence="7">
    <location>
        <begin position="37"/>
        <end position="57"/>
    </location>
</feature>
<evidence type="ECO:0000313" key="9">
    <source>
        <dbReference type="EMBL" id="MBB4017726.1"/>
    </source>
</evidence>
<feature type="transmembrane region" description="Helical" evidence="7">
    <location>
        <begin position="69"/>
        <end position="97"/>
    </location>
</feature>
<name>A0A840C461_9HYPH</name>
<keyword evidence="5 7" id="KW-1133">Transmembrane helix</keyword>
<evidence type="ECO:0000256" key="6">
    <source>
        <dbReference type="ARBA" id="ARBA00023136"/>
    </source>
</evidence>
<keyword evidence="4" id="KW-0378">Hydrolase</keyword>
<sequence>MPVAAAAAEAGVVATFDACLSEPMSQQPSSGPSREPMFNAPAVVVGSIAVIVAIHILRSVIGEETDFRILVDFGFIPARLVVGLGFESLDAIVARAAAMPDGGYWQMFARLVLGDGAAPWALVTYALLHGSWAHLGANSLWLLAFGSAVARRFGAVRFLVLCLVCAIAGALAHLASRPFDVVPMIGASGAISGVMAAAARFVFRPDWGHMFGIDLSAHRMPAESLGQLMRNRRALAFIGIWFVVNLAFGVAALPLGLAEGGIAWEAHIGGFVAGLLLFPLFDRAHSRERAD</sequence>
<keyword evidence="3 7" id="KW-0812">Transmembrane</keyword>
<comment type="caution">
    <text evidence="9">The sequence shown here is derived from an EMBL/GenBank/DDBJ whole genome shotgun (WGS) entry which is preliminary data.</text>
</comment>
<dbReference type="Proteomes" id="UP000577362">
    <property type="component" value="Unassembled WGS sequence"/>
</dbReference>
<evidence type="ECO:0000313" key="10">
    <source>
        <dbReference type="Proteomes" id="UP000577362"/>
    </source>
</evidence>
<evidence type="ECO:0000256" key="7">
    <source>
        <dbReference type="SAM" id="Phobius"/>
    </source>
</evidence>
<dbReference type="InterPro" id="IPR022764">
    <property type="entry name" value="Peptidase_S54_rhomboid_dom"/>
</dbReference>
<accession>A0A840C461</accession>
<evidence type="ECO:0000256" key="2">
    <source>
        <dbReference type="ARBA" id="ARBA00009045"/>
    </source>
</evidence>
<dbReference type="Pfam" id="PF01694">
    <property type="entry name" value="Rhomboid"/>
    <property type="match status" value="1"/>
</dbReference>
<feature type="transmembrane region" description="Helical" evidence="7">
    <location>
        <begin position="234"/>
        <end position="256"/>
    </location>
</feature>
<reference evidence="9 10" key="1">
    <citation type="submission" date="2020-08" db="EMBL/GenBank/DDBJ databases">
        <title>Genomic Encyclopedia of Type Strains, Phase IV (KMG-IV): sequencing the most valuable type-strain genomes for metagenomic binning, comparative biology and taxonomic classification.</title>
        <authorList>
            <person name="Goeker M."/>
        </authorList>
    </citation>
    <scope>NUCLEOTIDE SEQUENCE [LARGE SCALE GENOMIC DNA]</scope>
    <source>
        <strain evidence="9 10">DSM 103737</strain>
    </source>
</reference>
<organism evidence="9 10">
    <name type="scientific">Chelatococcus caeni</name>
    <dbReference type="NCBI Taxonomy" id="1348468"/>
    <lineage>
        <taxon>Bacteria</taxon>
        <taxon>Pseudomonadati</taxon>
        <taxon>Pseudomonadota</taxon>
        <taxon>Alphaproteobacteria</taxon>
        <taxon>Hyphomicrobiales</taxon>
        <taxon>Chelatococcaceae</taxon>
        <taxon>Chelatococcus</taxon>
    </lineage>
</organism>
<evidence type="ECO:0000259" key="8">
    <source>
        <dbReference type="Pfam" id="PF01694"/>
    </source>
</evidence>
<dbReference type="PANTHER" id="PTHR43731:SF14">
    <property type="entry name" value="PRESENILIN-ASSOCIATED RHOMBOID-LIKE PROTEIN, MITOCHONDRIAL"/>
    <property type="match status" value="1"/>
</dbReference>
<evidence type="ECO:0000256" key="5">
    <source>
        <dbReference type="ARBA" id="ARBA00022989"/>
    </source>
</evidence>
<dbReference type="EMBL" id="JACIEN010000003">
    <property type="protein sequence ID" value="MBB4017726.1"/>
    <property type="molecule type" value="Genomic_DNA"/>
</dbReference>
<evidence type="ECO:0000256" key="1">
    <source>
        <dbReference type="ARBA" id="ARBA00004141"/>
    </source>
</evidence>
<dbReference type="InterPro" id="IPR035952">
    <property type="entry name" value="Rhomboid-like_sf"/>
</dbReference>
<feature type="transmembrane region" description="Helical" evidence="7">
    <location>
        <begin position="262"/>
        <end position="281"/>
    </location>
</feature>
<feature type="transmembrane region" description="Helical" evidence="7">
    <location>
        <begin position="155"/>
        <end position="175"/>
    </location>
</feature>
<dbReference type="GO" id="GO:0004252">
    <property type="term" value="F:serine-type endopeptidase activity"/>
    <property type="evidence" value="ECO:0007669"/>
    <property type="project" value="InterPro"/>
</dbReference>